<evidence type="ECO:0000259" key="6">
    <source>
        <dbReference type="PROSITE" id="PS50011"/>
    </source>
</evidence>
<feature type="region of interest" description="Disordered" evidence="4">
    <location>
        <begin position="36"/>
        <end position="154"/>
    </location>
</feature>
<protein>
    <submittedName>
        <fullName evidence="7">Uncharacterized WD repeat-containing protein alr3466</fullName>
    </submittedName>
</protein>
<organism evidence="7 8">
    <name type="scientific">Durusdinium trenchii</name>
    <dbReference type="NCBI Taxonomy" id="1381693"/>
    <lineage>
        <taxon>Eukaryota</taxon>
        <taxon>Sar</taxon>
        <taxon>Alveolata</taxon>
        <taxon>Dinophyceae</taxon>
        <taxon>Suessiales</taxon>
        <taxon>Symbiodiniaceae</taxon>
        <taxon>Durusdinium</taxon>
    </lineage>
</organism>
<reference evidence="7 8" key="1">
    <citation type="submission" date="2024-02" db="EMBL/GenBank/DDBJ databases">
        <authorList>
            <person name="Chen Y."/>
            <person name="Shah S."/>
            <person name="Dougan E. K."/>
            <person name="Thang M."/>
            <person name="Chan C."/>
        </authorList>
    </citation>
    <scope>NUCLEOTIDE SEQUENCE [LARGE SCALE GENOMIC DNA]</scope>
</reference>
<accession>A0ABP0J684</accession>
<feature type="repeat" description="WD" evidence="3">
    <location>
        <begin position="1070"/>
        <end position="1111"/>
    </location>
</feature>
<dbReference type="PROSITE" id="PS50011">
    <property type="entry name" value="PROTEIN_KINASE_DOM"/>
    <property type="match status" value="1"/>
</dbReference>
<feature type="transmembrane region" description="Helical" evidence="5">
    <location>
        <begin position="596"/>
        <end position="615"/>
    </location>
</feature>
<dbReference type="PRINTS" id="PR00320">
    <property type="entry name" value="GPROTEINBRPT"/>
</dbReference>
<proteinExistence type="predicted"/>
<keyword evidence="2" id="KW-0677">Repeat</keyword>
<dbReference type="InterPro" id="IPR036322">
    <property type="entry name" value="WD40_repeat_dom_sf"/>
</dbReference>
<dbReference type="Proteomes" id="UP001642464">
    <property type="component" value="Unassembled WGS sequence"/>
</dbReference>
<evidence type="ECO:0000256" key="5">
    <source>
        <dbReference type="SAM" id="Phobius"/>
    </source>
</evidence>
<evidence type="ECO:0000256" key="3">
    <source>
        <dbReference type="PROSITE-ProRule" id="PRU00221"/>
    </source>
</evidence>
<keyword evidence="5" id="KW-0812">Transmembrane</keyword>
<feature type="repeat" description="WD" evidence="3">
    <location>
        <begin position="1028"/>
        <end position="1069"/>
    </location>
</feature>
<dbReference type="Gene3D" id="1.10.510.10">
    <property type="entry name" value="Transferase(Phosphotransferase) domain 1"/>
    <property type="match status" value="1"/>
</dbReference>
<evidence type="ECO:0000256" key="4">
    <source>
        <dbReference type="SAM" id="MobiDB-lite"/>
    </source>
</evidence>
<feature type="repeat" description="WD" evidence="3">
    <location>
        <begin position="773"/>
        <end position="814"/>
    </location>
</feature>
<evidence type="ECO:0000313" key="7">
    <source>
        <dbReference type="EMBL" id="CAK9009816.1"/>
    </source>
</evidence>
<evidence type="ECO:0000313" key="8">
    <source>
        <dbReference type="Proteomes" id="UP001642464"/>
    </source>
</evidence>
<feature type="domain" description="Protein kinase" evidence="6">
    <location>
        <begin position="262"/>
        <end position="519"/>
    </location>
</feature>
<dbReference type="PROSITE" id="PS00108">
    <property type="entry name" value="PROTEIN_KINASE_ST"/>
    <property type="match status" value="1"/>
</dbReference>
<dbReference type="InterPro" id="IPR020472">
    <property type="entry name" value="WD40_PAC1"/>
</dbReference>
<sequence length="1225" mass="134376">MDQCPHCQKPLPEILTSKVCPHCGADLEATGTVELPVDDLDATLESTPGTDVDDDSGPDAAATIQLRDEQDEPADDEGETTEQTWVADAASEGDDRSDSVEESGGTVVIDEKSSGGASDSAGNTADLDSSESPGRDEGSQTVVLPEGGAGDDDRADATVALDASGIDAGASGEGADQTVMIDEGTSPDGGGDDVGATVRLEDMEALPGGAGADQTVRLEDLDDDAADTAQTMLSDASMSVEEVKTIQSNWSSLDASVPRMTIKSQGEDSTGGMGVVWSARQTSVDRHVAVKMIKGDLGVKRSQRQKFLAEAVVTGDLDHPNIVPIYDVGTDARGTLFYSMKQVQGTPWLKVLKHKTLHENVEILLRVCDAIAFAHSRGIIHRDLKPENVMLGDFGEILVMDWGLALVVGEFEKARRLRQSTSMGGTPAYMAPEMVQECLLAAMRNVIVPTEKTGELVDIALKAMATHPRDRYATVQDFQDDIRTYLSHSESLAMVARAYQDLGRARETEDYQDYARAAFGFEEAVELWDGNEEAKAGHAEAQLAYAESAWRKGDYDLGLSLLSDEIPEHRELQATLIEAQHERNARQHRLRVAKRLMVTMAVIIFAVVTGAFFWIRAERNFALEQQAIAEEQRDEATRQKRLADEQRSIAQQERDEAERQRIIADEQRVIAQQERDEAQKQRMIADEQRKIAVDRQREAEEPRMIAEVRRQEAIAAKEREEYEAYVARIGLAAAKIDENAFDVALETLEQCPVRLRNWEWGRLMHLCSQASRTYEAKAPVDAVALSPDGTRFLAASWDRTARIWDIATREVLHELPQTGLYVHAAAWSPHGDVCVTAGSSRDGFIKLWDTGTGELLSSVDGHTDTVISATFSPDGRWLLTTSYDETARLWDVVDPRQPRPSYVFEGHTWWVWDAAFSPQFSPENPQADNRIVTVSQDGKAIVWKLTGQPALSAVNATLGDSRLRFQEIAAFTGHDGPIYCVGFAPDGKSVATGGYDKRILLWRPEDVPEFNLRELLKRGQPEVAAVELKGHTGAVQDLAFSNDGHLIVSGGRDNGVTVWSVDSARAIKTFRGHYAGVRSVAISSDGREIVSGSQDQRAIVWHLDEYEEIRTLEGRTFAGHEDAILNGSFSPKGDRIVTASRDRTARLWSVETGALLQTLQEGHDYLASRAEFFPDGRTLVTAAADNTVRMWSVESGTQILRLSETGRSAALDVSRDGRWLVTGSD</sequence>
<dbReference type="InterPro" id="IPR000719">
    <property type="entry name" value="Prot_kinase_dom"/>
</dbReference>
<feature type="compositionally biased region" description="Acidic residues" evidence="4">
    <location>
        <begin position="69"/>
        <end position="80"/>
    </location>
</feature>
<keyword evidence="5" id="KW-0472">Membrane</keyword>
<comment type="caution">
    <text evidence="7">The sequence shown here is derived from an EMBL/GenBank/DDBJ whole genome shotgun (WGS) entry which is preliminary data.</text>
</comment>
<feature type="repeat" description="WD" evidence="3">
    <location>
        <begin position="859"/>
        <end position="892"/>
    </location>
</feature>
<feature type="non-terminal residue" evidence="7">
    <location>
        <position position="1225"/>
    </location>
</feature>
<dbReference type="InterPro" id="IPR011009">
    <property type="entry name" value="Kinase-like_dom_sf"/>
</dbReference>
<name>A0ABP0J684_9DINO</name>
<dbReference type="InterPro" id="IPR008271">
    <property type="entry name" value="Ser/Thr_kinase_AS"/>
</dbReference>
<dbReference type="PANTHER" id="PTHR19879">
    <property type="entry name" value="TRANSCRIPTION INITIATION FACTOR TFIID"/>
    <property type="match status" value="1"/>
</dbReference>
<feature type="compositionally biased region" description="Polar residues" evidence="4">
    <location>
        <begin position="115"/>
        <end position="132"/>
    </location>
</feature>
<dbReference type="PANTHER" id="PTHR19879:SF9">
    <property type="entry name" value="TRANSCRIPTION INITIATION FACTOR TFIID SUBUNIT 5"/>
    <property type="match status" value="1"/>
</dbReference>
<evidence type="ECO:0000256" key="2">
    <source>
        <dbReference type="ARBA" id="ARBA00022737"/>
    </source>
</evidence>
<dbReference type="Gene3D" id="3.30.200.20">
    <property type="entry name" value="Phosphorylase Kinase, domain 1"/>
    <property type="match status" value="1"/>
</dbReference>
<dbReference type="CDD" id="cd14014">
    <property type="entry name" value="STKc_PknB_like"/>
    <property type="match status" value="1"/>
</dbReference>
<evidence type="ECO:0000256" key="1">
    <source>
        <dbReference type="ARBA" id="ARBA00022574"/>
    </source>
</evidence>
<dbReference type="PROSITE" id="PS50294">
    <property type="entry name" value="WD_REPEATS_REGION"/>
    <property type="match status" value="7"/>
</dbReference>
<dbReference type="Gene3D" id="2.130.10.10">
    <property type="entry name" value="YVTN repeat-like/Quinoprotein amine dehydrogenase"/>
    <property type="match status" value="4"/>
</dbReference>
<feature type="repeat" description="WD" evidence="3">
    <location>
        <begin position="1117"/>
        <end position="1158"/>
    </location>
</feature>
<dbReference type="SUPFAM" id="SSF50978">
    <property type="entry name" value="WD40 repeat-like"/>
    <property type="match status" value="2"/>
</dbReference>
<feature type="repeat" description="WD" evidence="3">
    <location>
        <begin position="1160"/>
        <end position="1201"/>
    </location>
</feature>
<dbReference type="SMART" id="SM00320">
    <property type="entry name" value="WD40"/>
    <property type="match status" value="9"/>
</dbReference>
<dbReference type="PROSITE" id="PS00678">
    <property type="entry name" value="WD_REPEATS_1"/>
    <property type="match status" value="1"/>
</dbReference>
<dbReference type="InterPro" id="IPR015943">
    <property type="entry name" value="WD40/YVTN_repeat-like_dom_sf"/>
</dbReference>
<feature type="region of interest" description="Disordered" evidence="4">
    <location>
        <begin position="632"/>
        <end position="658"/>
    </location>
</feature>
<keyword evidence="1 3" id="KW-0853">WD repeat</keyword>
<dbReference type="InterPro" id="IPR019775">
    <property type="entry name" value="WD40_repeat_CS"/>
</dbReference>
<feature type="repeat" description="WD" evidence="3">
    <location>
        <begin position="971"/>
        <end position="1002"/>
    </location>
</feature>
<dbReference type="InterPro" id="IPR001680">
    <property type="entry name" value="WD40_rpt"/>
</dbReference>
<dbReference type="SUPFAM" id="SSF56112">
    <property type="entry name" value="Protein kinase-like (PK-like)"/>
    <property type="match status" value="1"/>
</dbReference>
<dbReference type="CDD" id="cd00200">
    <property type="entry name" value="WD40"/>
    <property type="match status" value="1"/>
</dbReference>
<dbReference type="Pfam" id="PF00069">
    <property type="entry name" value="Pkinase"/>
    <property type="match status" value="1"/>
</dbReference>
<dbReference type="SMART" id="SM00220">
    <property type="entry name" value="S_TKc"/>
    <property type="match status" value="1"/>
</dbReference>
<dbReference type="Pfam" id="PF00400">
    <property type="entry name" value="WD40"/>
    <property type="match status" value="9"/>
</dbReference>
<gene>
    <name evidence="7" type="ORF">SCF082_LOCUS10425</name>
</gene>
<feature type="region of interest" description="Disordered" evidence="4">
    <location>
        <begin position="166"/>
        <end position="195"/>
    </location>
</feature>
<keyword evidence="8" id="KW-1185">Reference proteome</keyword>
<dbReference type="PROSITE" id="PS50082">
    <property type="entry name" value="WD_REPEATS_2"/>
    <property type="match status" value="7"/>
</dbReference>
<keyword evidence="5" id="KW-1133">Transmembrane helix</keyword>
<dbReference type="EMBL" id="CAXAMM010006101">
    <property type="protein sequence ID" value="CAK9009816.1"/>
    <property type="molecule type" value="Genomic_DNA"/>
</dbReference>